<dbReference type="EMBL" id="MHIB01000005">
    <property type="protein sequence ID" value="OGY45108.1"/>
    <property type="molecule type" value="Genomic_DNA"/>
</dbReference>
<protein>
    <submittedName>
        <fullName evidence="3">Uncharacterized protein</fullName>
    </submittedName>
</protein>
<evidence type="ECO:0000313" key="4">
    <source>
        <dbReference type="Proteomes" id="UP000178930"/>
    </source>
</evidence>
<keyword evidence="2" id="KW-0732">Signal</keyword>
<sequence>MKKTISTIVWLLVMSLALSLPLSVVAATVTYNADTTISLPNNLTLTILNGSKIESITINDDSTLTVSTGSDTDLSLRSTARKDFSTTVSSGTSPNIGETCDVGLGYSQLAMSAATSTVTVTVSSTVLCGGDTSSTTTGTGSGTTGGGGGGGGEVTTTSGTTIGIGETSSVGSVTTSGKTLNMYQGSQANFSSVTSGGVSENHSAKITKVDLTSQTVTLTIQSDPVMITLAVGQSKNVDLNGDGKEDVIVKLKSLVVNKAELTFTSLHTAVARSGELIKLQCAANAGLNDPCRAVYYVGNNGKRYVFPNIKTYNTWYTDFSTVKIVSADELAKYLIGGNVTYRPGVKLVKITTDPKVYAVSANGALRWVTTAVIAQELYGDNWSSQIEDVPDAFFVNYRTGIDIGSAAGYSKTGAMDVSPSINSDKGL</sequence>
<evidence type="ECO:0000256" key="1">
    <source>
        <dbReference type="SAM" id="MobiDB-lite"/>
    </source>
</evidence>
<evidence type="ECO:0000256" key="2">
    <source>
        <dbReference type="SAM" id="SignalP"/>
    </source>
</evidence>
<dbReference type="AlphaFoldDB" id="A0A1G1XYJ9"/>
<organism evidence="3 4">
    <name type="scientific">Candidatus Buchananbacteria bacterium RIFCSPHIGHO2_01_FULL_39_14</name>
    <dbReference type="NCBI Taxonomy" id="1797532"/>
    <lineage>
        <taxon>Bacteria</taxon>
        <taxon>Candidatus Buchananiibacteriota</taxon>
    </lineage>
</organism>
<reference evidence="3 4" key="1">
    <citation type="journal article" date="2016" name="Nat. Commun.">
        <title>Thousands of microbial genomes shed light on interconnected biogeochemical processes in an aquifer system.</title>
        <authorList>
            <person name="Anantharaman K."/>
            <person name="Brown C.T."/>
            <person name="Hug L.A."/>
            <person name="Sharon I."/>
            <person name="Castelle C.J."/>
            <person name="Probst A.J."/>
            <person name="Thomas B.C."/>
            <person name="Singh A."/>
            <person name="Wilkins M.J."/>
            <person name="Karaoz U."/>
            <person name="Brodie E.L."/>
            <person name="Williams K.H."/>
            <person name="Hubbard S.S."/>
            <person name="Banfield J.F."/>
        </authorList>
    </citation>
    <scope>NUCLEOTIDE SEQUENCE [LARGE SCALE GENOMIC DNA]</scope>
</reference>
<dbReference type="STRING" id="1797532.A2729_05475"/>
<feature type="region of interest" description="Disordered" evidence="1">
    <location>
        <begin position="131"/>
        <end position="170"/>
    </location>
</feature>
<feature type="signal peptide" evidence="2">
    <location>
        <begin position="1"/>
        <end position="26"/>
    </location>
</feature>
<feature type="chain" id="PRO_5009581418" evidence="2">
    <location>
        <begin position="27"/>
        <end position="427"/>
    </location>
</feature>
<name>A0A1G1XYJ9_9BACT</name>
<comment type="caution">
    <text evidence="3">The sequence shown here is derived from an EMBL/GenBank/DDBJ whole genome shotgun (WGS) entry which is preliminary data.</text>
</comment>
<proteinExistence type="predicted"/>
<evidence type="ECO:0000313" key="3">
    <source>
        <dbReference type="EMBL" id="OGY45108.1"/>
    </source>
</evidence>
<gene>
    <name evidence="3" type="ORF">A2729_05475</name>
</gene>
<feature type="compositionally biased region" description="Low complexity" evidence="1">
    <location>
        <begin position="154"/>
        <end position="170"/>
    </location>
</feature>
<feature type="compositionally biased region" description="Gly residues" evidence="1">
    <location>
        <begin position="139"/>
        <end position="153"/>
    </location>
</feature>
<accession>A0A1G1XYJ9</accession>
<dbReference type="Proteomes" id="UP000178930">
    <property type="component" value="Unassembled WGS sequence"/>
</dbReference>